<reference evidence="2 3" key="1">
    <citation type="submission" date="2017-03" db="EMBL/GenBank/DDBJ databases">
        <title>Genomes of endolithic fungi from Antarctica.</title>
        <authorList>
            <person name="Coleine C."/>
            <person name="Masonjones S."/>
            <person name="Stajich J.E."/>
        </authorList>
    </citation>
    <scope>NUCLEOTIDE SEQUENCE [LARGE SCALE GENOMIC DNA]</scope>
    <source>
        <strain evidence="2 3">CCFEE 5187</strain>
    </source>
</reference>
<dbReference type="STRING" id="331657.A0A4U0UQ79"/>
<accession>A0A4U0UQ79</accession>
<dbReference type="OrthoDB" id="38531at2759"/>
<feature type="transmembrane region" description="Helical" evidence="1">
    <location>
        <begin position="131"/>
        <end position="151"/>
    </location>
</feature>
<evidence type="ECO:0000313" key="3">
    <source>
        <dbReference type="Proteomes" id="UP000308768"/>
    </source>
</evidence>
<keyword evidence="3" id="KW-1185">Reference proteome</keyword>
<feature type="non-terminal residue" evidence="2">
    <location>
        <position position="160"/>
    </location>
</feature>
<comment type="caution">
    <text evidence="2">The sequence shown here is derived from an EMBL/GenBank/DDBJ whole genome shotgun (WGS) entry which is preliminary data.</text>
</comment>
<dbReference type="AlphaFoldDB" id="A0A4U0UQ79"/>
<keyword evidence="1" id="KW-0472">Membrane</keyword>
<dbReference type="PANTHER" id="PTHR35408">
    <property type="entry name" value="CHROMOSOME 15, WHOLE GENOME SHOTGUN SEQUENCE"/>
    <property type="match status" value="1"/>
</dbReference>
<feature type="transmembrane region" description="Helical" evidence="1">
    <location>
        <begin position="6"/>
        <end position="26"/>
    </location>
</feature>
<feature type="non-terminal residue" evidence="2">
    <location>
        <position position="1"/>
    </location>
</feature>
<keyword evidence="1" id="KW-1133">Transmembrane helix</keyword>
<dbReference type="PANTHER" id="PTHR35408:SF3">
    <property type="entry name" value="GLYCOSYLTRANSFERASE 2-LIKE DOMAIN-CONTAINING PROTEIN"/>
    <property type="match status" value="1"/>
</dbReference>
<dbReference type="EMBL" id="NAJN01003623">
    <property type="protein sequence ID" value="TKA37196.1"/>
    <property type="molecule type" value="Genomic_DNA"/>
</dbReference>
<name>A0A4U0UQ79_9PEZI</name>
<organism evidence="2 3">
    <name type="scientific">Cryomyces minteri</name>
    <dbReference type="NCBI Taxonomy" id="331657"/>
    <lineage>
        <taxon>Eukaryota</taxon>
        <taxon>Fungi</taxon>
        <taxon>Dikarya</taxon>
        <taxon>Ascomycota</taxon>
        <taxon>Pezizomycotina</taxon>
        <taxon>Dothideomycetes</taxon>
        <taxon>Dothideomycetes incertae sedis</taxon>
        <taxon>Cryomyces</taxon>
    </lineage>
</organism>
<proteinExistence type="predicted"/>
<evidence type="ECO:0000256" key="1">
    <source>
        <dbReference type="SAM" id="Phobius"/>
    </source>
</evidence>
<dbReference type="Proteomes" id="UP000308768">
    <property type="component" value="Unassembled WGS sequence"/>
</dbReference>
<feature type="transmembrane region" description="Helical" evidence="1">
    <location>
        <begin position="101"/>
        <end position="119"/>
    </location>
</feature>
<gene>
    <name evidence="2" type="ORF">B0A49_13961</name>
</gene>
<evidence type="ECO:0000313" key="2">
    <source>
        <dbReference type="EMBL" id="TKA37196.1"/>
    </source>
</evidence>
<sequence length="160" mass="18125">YYIDSWKVWFSIVIVFNGLGNVALAVMRYRIGEKSFFGALLENFKWILMLGIFLGGLSLHVSQALLAHMFEIDMTWGATSKEAEFSNFFIEVPKVLKRFKFSIAFSLIGIIAMIVFAKASFIPYGWQIKDFVAILPMATVTVSHLLLPIALNPALMTFSW</sequence>
<feature type="transmembrane region" description="Helical" evidence="1">
    <location>
        <begin position="46"/>
        <end position="66"/>
    </location>
</feature>
<keyword evidence="1" id="KW-0812">Transmembrane</keyword>
<protein>
    <submittedName>
        <fullName evidence="2">Uncharacterized protein</fullName>
    </submittedName>
</protein>